<dbReference type="Pfam" id="PF03153">
    <property type="entry name" value="TFIIA"/>
    <property type="match status" value="1"/>
</dbReference>
<sequence length="446" mass="49441">MSNTQVGTVYQQIIQDVIDSSRVDFEEGGVDDHVLEELRAGWQQKLSQLQVAQFPWDPKPEPIPAMVVPPTVPSNANYQTNTPPLPNHNQGPLTLPQLPRQPQIKAEPGLDHGLQHVPQQQYQMPLNLPANATPAQARAAQHLHQNYGSRAAASINAIQAGPNQPQQPQQPQQPMNQQQAQQQQQQRMQQNGQSMNLQQMQHHQQQTMARQNQQMMQGQGQGQGQGQQGQNMQQQVQQQGQGARPAMNQEQYRQMMAQNAAARLQQTTAGQNGVSGAQTDGAGDEDEDDFFGLVKSVNASGEEVLGRVEIDGLIRAKIESMGTSMEGGGLMLPLKQASTSSSRRQRKVKKVNSGGAGQMDAQDDDDKDDVKDEELDEDAINSDLDDPDDGLNDEEDDDENMGHIMLCMYDKVQRVKNKWKCVMKDGVLTVNGKEYVFHKASGEYEW</sequence>
<reference evidence="8" key="1">
    <citation type="submission" date="2016-03" db="EMBL/GenBank/DDBJ databases">
        <authorList>
            <person name="Guldener U."/>
        </authorList>
    </citation>
    <scope>NUCLEOTIDE SEQUENCE [LARGE SCALE GENOMIC DNA]</scope>
</reference>
<dbReference type="GO" id="GO:0006367">
    <property type="term" value="P:transcription initiation at RNA polymerase II promoter"/>
    <property type="evidence" value="ECO:0007669"/>
    <property type="project" value="InterPro"/>
</dbReference>
<dbReference type="CDD" id="cd07976">
    <property type="entry name" value="TFIIA_alpha_beta_like"/>
    <property type="match status" value="2"/>
</dbReference>
<feature type="compositionally biased region" description="Acidic residues" evidence="6">
    <location>
        <begin position="361"/>
        <end position="398"/>
    </location>
</feature>
<dbReference type="SUPFAM" id="SSF50784">
    <property type="entry name" value="Transcription factor IIA (TFIIA), beta-barrel domain"/>
    <property type="match status" value="1"/>
</dbReference>
<dbReference type="FunFam" id="2.30.18.10:FF:000006">
    <property type="entry name" value="Transcription factor TFIIA complex subunit Toa1"/>
    <property type="match status" value="1"/>
</dbReference>
<dbReference type="InterPro" id="IPR004855">
    <property type="entry name" value="TFIIA_asu/bsu"/>
</dbReference>
<dbReference type="FunFam" id="1.10.287.100:FF:000001">
    <property type="entry name" value="Transcription initiation factor IIA subunit"/>
    <property type="match status" value="1"/>
</dbReference>
<feature type="region of interest" description="Disordered" evidence="6">
    <location>
        <begin position="160"/>
        <end position="248"/>
    </location>
</feature>
<feature type="region of interest" description="Disordered" evidence="6">
    <location>
        <begin position="268"/>
        <end position="288"/>
    </location>
</feature>
<dbReference type="Gene3D" id="2.30.18.10">
    <property type="entry name" value="Transcription factor IIA (TFIIA), beta-barrel domain"/>
    <property type="match status" value="1"/>
</dbReference>
<accession>A0A1E1MC96</accession>
<evidence type="ECO:0000313" key="7">
    <source>
        <dbReference type="EMBL" id="CZT46731.1"/>
    </source>
</evidence>
<feature type="compositionally biased region" description="Polar residues" evidence="6">
    <location>
        <begin position="268"/>
        <end position="278"/>
    </location>
</feature>
<protein>
    <recommendedName>
        <fullName evidence="5">Transcription initiation factor IIA large subunit</fullName>
    </recommendedName>
</protein>
<feature type="compositionally biased region" description="Low complexity" evidence="6">
    <location>
        <begin position="160"/>
        <end position="218"/>
    </location>
</feature>
<evidence type="ECO:0000256" key="3">
    <source>
        <dbReference type="ARBA" id="ARBA00023163"/>
    </source>
</evidence>
<proteinExistence type="inferred from homology"/>
<feature type="region of interest" description="Disordered" evidence="6">
    <location>
        <begin position="324"/>
        <end position="398"/>
    </location>
</feature>
<dbReference type="Proteomes" id="UP000177625">
    <property type="component" value="Unassembled WGS sequence"/>
</dbReference>
<comment type="similarity">
    <text evidence="2">Belongs to the TFIIA subunit 1 family.</text>
</comment>
<dbReference type="EMBL" id="FJVC01000259">
    <property type="protein sequence ID" value="CZT46731.1"/>
    <property type="molecule type" value="Genomic_DNA"/>
</dbReference>
<evidence type="ECO:0000256" key="2">
    <source>
        <dbReference type="ARBA" id="ARBA00010059"/>
    </source>
</evidence>
<dbReference type="Gene3D" id="1.10.287.100">
    <property type="match status" value="1"/>
</dbReference>
<feature type="compositionally biased region" description="Low complexity" evidence="6">
    <location>
        <begin position="228"/>
        <end position="242"/>
    </location>
</feature>
<name>A0A1E1MC96_RHYSE</name>
<evidence type="ECO:0000256" key="1">
    <source>
        <dbReference type="ARBA" id="ARBA00004123"/>
    </source>
</evidence>
<organism evidence="7 8">
    <name type="scientific">Rhynchosporium secalis</name>
    <name type="common">Barley scald fungus</name>
    <dbReference type="NCBI Taxonomy" id="38038"/>
    <lineage>
        <taxon>Eukaryota</taxon>
        <taxon>Fungi</taxon>
        <taxon>Dikarya</taxon>
        <taxon>Ascomycota</taxon>
        <taxon>Pezizomycotina</taxon>
        <taxon>Leotiomycetes</taxon>
        <taxon>Helotiales</taxon>
        <taxon>Ploettnerulaceae</taxon>
        <taxon>Rhynchosporium</taxon>
    </lineage>
</organism>
<comment type="subcellular location">
    <subcellularLocation>
        <location evidence="1">Nucleus</location>
    </subcellularLocation>
</comment>
<keyword evidence="3" id="KW-0804">Transcription</keyword>
<evidence type="ECO:0000256" key="5">
    <source>
        <dbReference type="ARBA" id="ARBA00074154"/>
    </source>
</evidence>
<dbReference type="InterPro" id="IPR009088">
    <property type="entry name" value="TFIIA_b-brl"/>
</dbReference>
<gene>
    <name evidence="7" type="ORF">RSE6_07211</name>
</gene>
<keyword evidence="4" id="KW-0539">Nucleus</keyword>
<evidence type="ECO:0000256" key="6">
    <source>
        <dbReference type="SAM" id="MobiDB-lite"/>
    </source>
</evidence>
<dbReference type="AlphaFoldDB" id="A0A1E1MC96"/>
<dbReference type="PANTHER" id="PTHR12694:SF8">
    <property type="entry name" value="TRANSCRIPTION INITIATION FACTOR IIA SUBUNIT 1"/>
    <property type="match status" value="1"/>
</dbReference>
<dbReference type="SMART" id="SM01371">
    <property type="entry name" value="TFIIA"/>
    <property type="match status" value="1"/>
</dbReference>
<evidence type="ECO:0000256" key="4">
    <source>
        <dbReference type="ARBA" id="ARBA00023242"/>
    </source>
</evidence>
<dbReference type="PANTHER" id="PTHR12694">
    <property type="entry name" value="TRANSCRIPTION INITIATION FACTOR IIA SUBUNIT 1"/>
    <property type="match status" value="1"/>
</dbReference>
<dbReference type="GO" id="GO:0005672">
    <property type="term" value="C:transcription factor TFIIA complex"/>
    <property type="evidence" value="ECO:0007669"/>
    <property type="project" value="InterPro"/>
</dbReference>
<keyword evidence="8" id="KW-1185">Reference proteome</keyword>
<dbReference type="SUPFAM" id="SSF47396">
    <property type="entry name" value="Transcription factor IIA (TFIIA), alpha-helical domain"/>
    <property type="match status" value="1"/>
</dbReference>
<evidence type="ECO:0000313" key="8">
    <source>
        <dbReference type="Proteomes" id="UP000177625"/>
    </source>
</evidence>